<evidence type="ECO:0000256" key="2">
    <source>
        <dbReference type="ARBA" id="ARBA00006840"/>
    </source>
</evidence>
<keyword evidence="4 6" id="KW-1133">Transmembrane helix</keyword>
<evidence type="ECO:0000256" key="5">
    <source>
        <dbReference type="ARBA" id="ARBA00023136"/>
    </source>
</evidence>
<protein>
    <recommendedName>
        <fullName evidence="6">Tetraspanin</fullName>
    </recommendedName>
</protein>
<dbReference type="OrthoDB" id="10016273at2759"/>
<reference evidence="8 10" key="1">
    <citation type="journal article" date="2018" name="Gigascience">
        <title>Genomes of trombidid mites reveal novel predicted allergens and laterally-transferred genes associated with secondary metabolism.</title>
        <authorList>
            <person name="Dong X."/>
            <person name="Chaisiri K."/>
            <person name="Xia D."/>
            <person name="Armstrong S.D."/>
            <person name="Fang Y."/>
            <person name="Donnelly M.J."/>
            <person name="Kadowaki T."/>
            <person name="McGarry J.W."/>
            <person name="Darby A.C."/>
            <person name="Makepeace B.L."/>
        </authorList>
    </citation>
    <scope>NUCLEOTIDE SEQUENCE [LARGE SCALE GENOMIC DNA]</scope>
    <source>
        <strain evidence="8">UoL-WK</strain>
    </source>
</reference>
<keyword evidence="10" id="KW-1185">Reference proteome</keyword>
<dbReference type="Gene3D" id="1.10.1450.10">
    <property type="entry name" value="Tetraspanin"/>
    <property type="match status" value="1"/>
</dbReference>
<sequence length="245" mass="27465">LLGVGILGLSIYLYVDSNYYVVNVDSSELYNTPIFVLMALGAIMTLVGFLGCCANFTFFSLKYIFLCITMGVACGVAVYWANTHEELVKERVQKDFQNMIKERYLKGGKSATEYLIDRVQKDFQCCGAKGVEDWSSSRYQQGNKSKIDIGVSKETHGTFEVPASCCSTERNCDRNRREVTFDSNSKLKATGINREGCSEKVKKFVDEKWQLIITVGVVVAVVQLFALIFAFCLCCALCCFDSRMK</sequence>
<dbReference type="InterPro" id="IPR000301">
    <property type="entry name" value="Tetraspanin_animals"/>
</dbReference>
<dbReference type="PRINTS" id="PR00259">
    <property type="entry name" value="TMFOUR"/>
</dbReference>
<dbReference type="InterPro" id="IPR018499">
    <property type="entry name" value="Tetraspanin/Peripherin"/>
</dbReference>
<comment type="similarity">
    <text evidence="2 6">Belongs to the tetraspanin (TM4SF) family.</text>
</comment>
<feature type="non-terminal residue" evidence="8">
    <location>
        <position position="1"/>
    </location>
</feature>
<evidence type="ECO:0000256" key="4">
    <source>
        <dbReference type="ARBA" id="ARBA00022989"/>
    </source>
</evidence>
<dbReference type="Proteomes" id="UP000285301">
    <property type="component" value="Unassembled WGS sequence"/>
</dbReference>
<dbReference type="EMBL" id="NCKU01001891">
    <property type="protein sequence ID" value="RWS10985.1"/>
    <property type="molecule type" value="Genomic_DNA"/>
</dbReference>
<keyword evidence="3 6" id="KW-0812">Transmembrane</keyword>
<evidence type="ECO:0000256" key="6">
    <source>
        <dbReference type="RuleBase" id="RU361218"/>
    </source>
</evidence>
<evidence type="ECO:0000256" key="1">
    <source>
        <dbReference type="ARBA" id="ARBA00004141"/>
    </source>
</evidence>
<dbReference type="SUPFAM" id="SSF48652">
    <property type="entry name" value="Tetraspanin"/>
    <property type="match status" value="1"/>
</dbReference>
<dbReference type="EMBL" id="NCKU01003030">
    <property type="protein sequence ID" value="RWS08323.1"/>
    <property type="molecule type" value="Genomic_DNA"/>
</dbReference>
<comment type="caution">
    <text evidence="6">Lacks conserved residue(s) required for the propagation of feature annotation.</text>
</comment>
<dbReference type="PANTHER" id="PTHR19282">
    <property type="entry name" value="TETRASPANIN"/>
    <property type="match status" value="1"/>
</dbReference>
<organism evidence="8 10">
    <name type="scientific">Dinothrombium tinctorium</name>
    <dbReference type="NCBI Taxonomy" id="1965070"/>
    <lineage>
        <taxon>Eukaryota</taxon>
        <taxon>Metazoa</taxon>
        <taxon>Ecdysozoa</taxon>
        <taxon>Arthropoda</taxon>
        <taxon>Chelicerata</taxon>
        <taxon>Arachnida</taxon>
        <taxon>Acari</taxon>
        <taxon>Acariformes</taxon>
        <taxon>Trombidiformes</taxon>
        <taxon>Prostigmata</taxon>
        <taxon>Anystina</taxon>
        <taxon>Parasitengona</taxon>
        <taxon>Trombidioidea</taxon>
        <taxon>Trombidiidae</taxon>
        <taxon>Dinothrombium</taxon>
    </lineage>
</organism>
<name>A0A3S3PVS6_9ACAR</name>
<gene>
    <name evidence="9" type="ORF">B4U79_09350</name>
    <name evidence="7" type="ORF">B4U79_11423</name>
    <name evidence="8" type="ORF">B4U79_11593</name>
</gene>
<accession>A0A3S3PVS6</accession>
<reference evidence="8" key="2">
    <citation type="submission" date="2018-11" db="EMBL/GenBank/DDBJ databases">
        <title>Trombidioid mite genomics.</title>
        <authorList>
            <person name="Dong X."/>
        </authorList>
    </citation>
    <scope>NUCLEOTIDE SEQUENCE</scope>
    <source>
        <strain evidence="8">UoL-WK</strain>
    </source>
</reference>
<dbReference type="STRING" id="1965070.A0A3S3PVS6"/>
<feature type="transmembrane region" description="Helical" evidence="6">
    <location>
        <begin position="63"/>
        <end position="81"/>
    </location>
</feature>
<evidence type="ECO:0000313" key="9">
    <source>
        <dbReference type="EMBL" id="RWS10985.1"/>
    </source>
</evidence>
<keyword evidence="5 6" id="KW-0472">Membrane</keyword>
<dbReference type="GO" id="GO:0005886">
    <property type="term" value="C:plasma membrane"/>
    <property type="evidence" value="ECO:0007669"/>
    <property type="project" value="TreeGrafter"/>
</dbReference>
<proteinExistence type="inferred from homology"/>
<dbReference type="InterPro" id="IPR008952">
    <property type="entry name" value="Tetraspanin_EC2_sf"/>
</dbReference>
<evidence type="ECO:0000313" key="8">
    <source>
        <dbReference type="EMBL" id="RWS09026.1"/>
    </source>
</evidence>
<dbReference type="EMBL" id="NCKU01002680">
    <property type="protein sequence ID" value="RWS09026.1"/>
    <property type="molecule type" value="Genomic_DNA"/>
</dbReference>
<dbReference type="PIRSF" id="PIRSF002419">
    <property type="entry name" value="Tetraspanin"/>
    <property type="match status" value="1"/>
</dbReference>
<dbReference type="AlphaFoldDB" id="A0A3S3PVS6"/>
<feature type="transmembrane region" description="Helical" evidence="6">
    <location>
        <begin position="211"/>
        <end position="240"/>
    </location>
</feature>
<comment type="subcellular location">
    <subcellularLocation>
        <location evidence="1 6">Membrane</location>
        <topology evidence="1 6">Multi-pass membrane protein</topology>
    </subcellularLocation>
</comment>
<comment type="caution">
    <text evidence="8">The sequence shown here is derived from an EMBL/GenBank/DDBJ whole genome shotgun (WGS) entry which is preliminary data.</text>
</comment>
<dbReference type="PANTHER" id="PTHR19282:SF551">
    <property type="entry name" value="RE08073P-RELATED"/>
    <property type="match status" value="1"/>
</dbReference>
<evidence type="ECO:0000256" key="3">
    <source>
        <dbReference type="ARBA" id="ARBA00022692"/>
    </source>
</evidence>
<evidence type="ECO:0000313" key="10">
    <source>
        <dbReference type="Proteomes" id="UP000285301"/>
    </source>
</evidence>
<feature type="transmembrane region" description="Helical" evidence="6">
    <location>
        <begin position="34"/>
        <end position="56"/>
    </location>
</feature>
<evidence type="ECO:0000313" key="7">
    <source>
        <dbReference type="EMBL" id="RWS08323.1"/>
    </source>
</evidence>
<dbReference type="Pfam" id="PF00335">
    <property type="entry name" value="Tetraspanin"/>
    <property type="match status" value="1"/>
</dbReference>